<evidence type="ECO:0000313" key="3">
    <source>
        <dbReference type="Proteomes" id="UP000016648"/>
    </source>
</evidence>
<reference evidence="2 3" key="1">
    <citation type="submission" date="2013-08" db="EMBL/GenBank/DDBJ databases">
        <authorList>
            <person name="Durkin A.S."/>
            <person name="Haft D.R."/>
            <person name="McCorrison J."/>
            <person name="Torralba M."/>
            <person name="Gillis M."/>
            <person name="Haft D.H."/>
            <person name="Methe B."/>
            <person name="Sutton G."/>
            <person name="Nelson K.E."/>
        </authorList>
    </citation>
    <scope>NUCLEOTIDE SEQUENCE [LARGE SCALE GENOMIC DNA]</scope>
    <source>
        <strain evidence="2 3">F0067</strain>
    </source>
</reference>
<protein>
    <submittedName>
        <fullName evidence="2">Uncharacterized protein</fullName>
    </submittedName>
</protein>
<evidence type="ECO:0000313" key="2">
    <source>
        <dbReference type="EMBL" id="ERK39314.1"/>
    </source>
</evidence>
<feature type="region of interest" description="Disordered" evidence="1">
    <location>
        <begin position="1"/>
        <end position="58"/>
    </location>
</feature>
<organism evidence="2 3">
    <name type="scientific">Segatella baroniae F0067</name>
    <dbReference type="NCBI Taxonomy" id="1115809"/>
    <lineage>
        <taxon>Bacteria</taxon>
        <taxon>Pseudomonadati</taxon>
        <taxon>Bacteroidota</taxon>
        <taxon>Bacteroidia</taxon>
        <taxon>Bacteroidales</taxon>
        <taxon>Prevotellaceae</taxon>
        <taxon>Segatella</taxon>
    </lineage>
</organism>
<proteinExistence type="predicted"/>
<dbReference type="AlphaFoldDB" id="U2P6H4"/>
<sequence length="58" mass="6456">MAACHPNSPMENHAADHSPQLPSKAKNTPKAAQRPNANSKWQKEKSVEEFNIFNLNSL</sequence>
<dbReference type="Proteomes" id="UP000016648">
    <property type="component" value="Unassembled WGS sequence"/>
</dbReference>
<evidence type="ECO:0000256" key="1">
    <source>
        <dbReference type="SAM" id="MobiDB-lite"/>
    </source>
</evidence>
<comment type="caution">
    <text evidence="2">The sequence shown here is derived from an EMBL/GenBank/DDBJ whole genome shotgun (WGS) entry which is preliminary data.</text>
</comment>
<name>U2P6H4_9BACT</name>
<accession>U2P6H4</accession>
<keyword evidence="3" id="KW-1185">Reference proteome</keyword>
<gene>
    <name evidence="2" type="ORF">HMPREF9135_1715</name>
</gene>
<dbReference type="EMBL" id="AWEY01000023">
    <property type="protein sequence ID" value="ERK39314.1"/>
    <property type="molecule type" value="Genomic_DNA"/>
</dbReference>